<dbReference type="InterPro" id="IPR036249">
    <property type="entry name" value="Thioredoxin-like_sf"/>
</dbReference>
<dbReference type="FunCoup" id="A0A6M4HAS7">
    <property type="interactions" value="116"/>
</dbReference>
<keyword evidence="3 7" id="KW-0812">Transmembrane</keyword>
<evidence type="ECO:0000256" key="8">
    <source>
        <dbReference type="SAM" id="SignalP"/>
    </source>
</evidence>
<feature type="signal peptide" evidence="8">
    <location>
        <begin position="1"/>
        <end position="21"/>
    </location>
</feature>
<dbReference type="RefSeq" id="WP_171165175.1">
    <property type="nucleotide sequence ID" value="NZ_CP053073.1"/>
</dbReference>
<feature type="transmembrane region" description="Helical" evidence="7">
    <location>
        <begin position="510"/>
        <end position="528"/>
    </location>
</feature>
<evidence type="ECO:0000256" key="1">
    <source>
        <dbReference type="ARBA" id="ARBA00004651"/>
    </source>
</evidence>
<dbReference type="EC" id="1.8.1.8" evidence="10"/>
<dbReference type="GO" id="GO:0045454">
    <property type="term" value="P:cell redox homeostasis"/>
    <property type="evidence" value="ECO:0007669"/>
    <property type="project" value="TreeGrafter"/>
</dbReference>
<dbReference type="InParanoid" id="A0A6M4HAS7"/>
<dbReference type="Pfam" id="PF02683">
    <property type="entry name" value="DsbD_TM"/>
    <property type="match status" value="1"/>
</dbReference>
<keyword evidence="11" id="KW-1185">Reference proteome</keyword>
<feature type="transmembrane region" description="Helical" evidence="7">
    <location>
        <begin position="356"/>
        <end position="374"/>
    </location>
</feature>
<keyword evidence="8" id="KW-0732">Signal</keyword>
<feature type="transmembrane region" description="Helical" evidence="7">
    <location>
        <begin position="468"/>
        <end position="490"/>
    </location>
</feature>
<dbReference type="Proteomes" id="UP000503096">
    <property type="component" value="Chromosome"/>
</dbReference>
<evidence type="ECO:0000259" key="9">
    <source>
        <dbReference type="PROSITE" id="PS51352"/>
    </source>
</evidence>
<feature type="transmembrane region" description="Helical" evidence="7">
    <location>
        <begin position="309"/>
        <end position="335"/>
    </location>
</feature>
<dbReference type="InterPro" id="IPR013766">
    <property type="entry name" value="Thioredoxin_domain"/>
</dbReference>
<dbReference type="EMBL" id="CP053073">
    <property type="protein sequence ID" value="QJR16770.1"/>
    <property type="molecule type" value="Genomic_DNA"/>
</dbReference>
<dbReference type="InterPro" id="IPR035671">
    <property type="entry name" value="DsbD_gamma"/>
</dbReference>
<keyword evidence="6 7" id="KW-0472">Membrane</keyword>
<evidence type="ECO:0000256" key="6">
    <source>
        <dbReference type="ARBA" id="ARBA00023136"/>
    </source>
</evidence>
<comment type="subcellular location">
    <subcellularLocation>
        <location evidence="1">Cell membrane</location>
        <topology evidence="1">Multi-pass membrane protein</topology>
    </subcellularLocation>
</comment>
<dbReference type="Pfam" id="PF11412">
    <property type="entry name" value="DsbD_N"/>
    <property type="match status" value="1"/>
</dbReference>
<dbReference type="GO" id="GO:0047134">
    <property type="term" value="F:protein-disulfide reductase [NAD(P)H] activity"/>
    <property type="evidence" value="ECO:0007669"/>
    <property type="project" value="UniProtKB-EC"/>
</dbReference>
<evidence type="ECO:0000256" key="4">
    <source>
        <dbReference type="ARBA" id="ARBA00022748"/>
    </source>
</evidence>
<protein>
    <submittedName>
        <fullName evidence="10">Thiol:disulfide interchange protein DsbD</fullName>
        <ecNumber evidence="10">1.8.1.8</ecNumber>
    </submittedName>
</protein>
<dbReference type="SUPFAM" id="SSF52833">
    <property type="entry name" value="Thioredoxin-like"/>
    <property type="match status" value="1"/>
</dbReference>
<dbReference type="Pfam" id="PF13899">
    <property type="entry name" value="Thioredoxin_7"/>
    <property type="match status" value="1"/>
</dbReference>
<dbReference type="AlphaFoldDB" id="A0A6M4HAS7"/>
<keyword evidence="5 7" id="KW-1133">Transmembrane helix</keyword>
<organism evidence="10 11">
    <name type="scientific">Usitatibacter palustris</name>
    <dbReference type="NCBI Taxonomy" id="2732487"/>
    <lineage>
        <taxon>Bacteria</taxon>
        <taxon>Pseudomonadati</taxon>
        <taxon>Pseudomonadota</taxon>
        <taxon>Betaproteobacteria</taxon>
        <taxon>Nitrosomonadales</taxon>
        <taxon>Usitatibacteraceae</taxon>
        <taxon>Usitatibacter</taxon>
    </lineage>
</organism>
<dbReference type="Gene3D" id="3.40.30.10">
    <property type="entry name" value="Glutaredoxin"/>
    <property type="match status" value="1"/>
</dbReference>
<name>A0A6M4HAS7_9PROT</name>
<feature type="transmembrane region" description="Helical" evidence="7">
    <location>
        <begin position="534"/>
        <end position="552"/>
    </location>
</feature>
<evidence type="ECO:0000313" key="10">
    <source>
        <dbReference type="EMBL" id="QJR16770.1"/>
    </source>
</evidence>
<evidence type="ECO:0000256" key="5">
    <source>
        <dbReference type="ARBA" id="ARBA00022989"/>
    </source>
</evidence>
<feature type="domain" description="Thioredoxin" evidence="9">
    <location>
        <begin position="578"/>
        <end position="712"/>
    </location>
</feature>
<dbReference type="GO" id="GO:0017004">
    <property type="term" value="P:cytochrome complex assembly"/>
    <property type="evidence" value="ECO:0007669"/>
    <property type="project" value="UniProtKB-KW"/>
</dbReference>
<dbReference type="GO" id="GO:0005886">
    <property type="term" value="C:plasma membrane"/>
    <property type="evidence" value="ECO:0007669"/>
    <property type="project" value="UniProtKB-SubCell"/>
</dbReference>
<dbReference type="CDD" id="cd02953">
    <property type="entry name" value="DsbDgamma"/>
    <property type="match status" value="1"/>
</dbReference>
<feature type="chain" id="PRO_5026839167" evidence="8">
    <location>
        <begin position="22"/>
        <end position="723"/>
    </location>
</feature>
<keyword evidence="2" id="KW-1003">Cell membrane</keyword>
<dbReference type="InterPro" id="IPR028250">
    <property type="entry name" value="DsbDN"/>
</dbReference>
<dbReference type="KEGG" id="upl:DSM104440_03606"/>
<accession>A0A6M4HAS7</accession>
<keyword evidence="4" id="KW-0201">Cytochrome c-type biogenesis</keyword>
<dbReference type="PANTHER" id="PTHR32234">
    <property type="entry name" value="THIOL:DISULFIDE INTERCHANGE PROTEIN DSBD"/>
    <property type="match status" value="1"/>
</dbReference>
<feature type="transmembrane region" description="Helical" evidence="7">
    <location>
        <begin position="564"/>
        <end position="581"/>
    </location>
</feature>
<dbReference type="InterPro" id="IPR003834">
    <property type="entry name" value="Cyt_c_assmbl_TM_dom"/>
</dbReference>
<dbReference type="PROSITE" id="PS51352">
    <property type="entry name" value="THIOREDOXIN_2"/>
    <property type="match status" value="1"/>
</dbReference>
<evidence type="ECO:0000256" key="7">
    <source>
        <dbReference type="SAM" id="Phobius"/>
    </source>
</evidence>
<feature type="transmembrane region" description="Helical" evidence="7">
    <location>
        <begin position="436"/>
        <end position="462"/>
    </location>
</feature>
<dbReference type="PANTHER" id="PTHR32234:SF3">
    <property type="entry name" value="SUPPRESSION OF COPPER SENSITIVITY PROTEIN"/>
    <property type="match status" value="1"/>
</dbReference>
<proteinExistence type="predicted"/>
<evidence type="ECO:0000256" key="2">
    <source>
        <dbReference type="ARBA" id="ARBA00022475"/>
    </source>
</evidence>
<evidence type="ECO:0000256" key="3">
    <source>
        <dbReference type="ARBA" id="ARBA00022692"/>
    </source>
</evidence>
<gene>
    <name evidence="10" type="primary">dsbD</name>
    <name evidence="10" type="ORF">DSM104440_03606</name>
</gene>
<reference evidence="10 11" key="1">
    <citation type="submission" date="2020-04" db="EMBL/GenBank/DDBJ databases">
        <title>Usitatibacter rugosus gen. nov., sp. nov. and Usitatibacter palustris sp. nov., novel members of Usitatibacteraceae fam. nov. within the order Nitrosomonadales isolated from soil.</title>
        <authorList>
            <person name="Huber K.J."/>
            <person name="Neumann-Schaal M."/>
            <person name="Geppert A."/>
            <person name="Luckner M."/>
            <person name="Wanner G."/>
            <person name="Overmann J."/>
        </authorList>
    </citation>
    <scope>NUCLEOTIDE SEQUENCE [LARGE SCALE GENOMIC DNA]</scope>
    <source>
        <strain evidence="10 11">Swamp67</strain>
    </source>
</reference>
<keyword evidence="10" id="KW-0560">Oxidoreductase</keyword>
<sequence length="723" mass="76499">MTFPRLLFPLAALVFAATAHAAPVVKTEHVEAQLLAERTGTQPGKPSMVGLRLRMAPHWHTYWKNPGDSGLPTKIQWTLPEGWTAGPIQWPYPKNLPIGHLLNYGYEEEVVLLVELTPPASAKPGMAAISAKADWLVCKDVCIPENGTLDLNVNVASAEGSPDNRWQLSFERARGMLPAQPSGWVFAAASTGKTVTLKITPPAGTPLPAKATFFPDRDNVIEHAAPQKSRVEGNSLLIEMKHQDPVPKDFTTLAGVAVADRDWPGIAGRKAVVLEAAVSASAAPAAAAQSTSTTPGSGGGARSEVGGSVLVALVFALVGGMLLNLMPCVFPVLGIKVLGFVGHAHGDAKALRMQGLVFSAGVLASFLVLAGLMLALRAGGTQLGWGFQLQSPMFVTLLAGLFFVLALNLSGVFEWGLFAQSLTSNVSARGRNADAFLAGVLASVVATPCTAPFMGAAVGFTLAQPAPIALTVFLALGVGMALPVFLLSFFPNLLKKLPRPGPWMETFKQVMAFPLYATVAWLVWVLGQQGDIDTVLGLLLGLVFIAMAAWVYGRWALSEGPWRYAFTALFFAIGAWLAAPGETTARAATNATAKAGAIAWQEWSPQKVSDLVASGQPVFVDFTASWCVTCQVNKRVALNNDGVAKAFADRNVTALKADWTNHDPRITEALARLGRNAVPVYALYVPGQGAPRLLPELLTPSAVLDELNRLPAAPAPATAITQR</sequence>
<evidence type="ECO:0000313" key="11">
    <source>
        <dbReference type="Proteomes" id="UP000503096"/>
    </source>
</evidence>
<feature type="transmembrane region" description="Helical" evidence="7">
    <location>
        <begin position="394"/>
        <end position="415"/>
    </location>
</feature>